<evidence type="ECO:0000256" key="1">
    <source>
        <dbReference type="SAM" id="Phobius"/>
    </source>
</evidence>
<accession>A0ABP6L814</accession>
<evidence type="ECO:0000313" key="3">
    <source>
        <dbReference type="Proteomes" id="UP001499930"/>
    </source>
</evidence>
<comment type="caution">
    <text evidence="2">The sequence shown here is derived from an EMBL/GenBank/DDBJ whole genome shotgun (WGS) entry which is preliminary data.</text>
</comment>
<evidence type="ECO:0000313" key="2">
    <source>
        <dbReference type="EMBL" id="GAA3032844.1"/>
    </source>
</evidence>
<keyword evidence="3" id="KW-1185">Reference proteome</keyword>
<name>A0ABP6L814_9ACTN</name>
<sequence>MAPIGDFLIVLLVILLFLLLLGGVGIYLLVQVGKKASKKARKVTERVTSHMAAMGTGDAAETERMRLDLRREVSLTRQAVEHALRGGWGLGDLPHLVAEISVHADQLDAQLAHYAQERRVSPYVDHTALSRLREHHSKLTTSCARIRADLRNDQMEHAAGNIDQIQGRTDLEIEARRRAPDPLDEIDELYNRTMINRSRPDDAR</sequence>
<proteinExistence type="predicted"/>
<evidence type="ECO:0008006" key="4">
    <source>
        <dbReference type="Google" id="ProtNLM"/>
    </source>
</evidence>
<reference evidence="3" key="1">
    <citation type="journal article" date="2019" name="Int. J. Syst. Evol. Microbiol.">
        <title>The Global Catalogue of Microorganisms (GCM) 10K type strain sequencing project: providing services to taxonomists for standard genome sequencing and annotation.</title>
        <authorList>
            <consortium name="The Broad Institute Genomics Platform"/>
            <consortium name="The Broad Institute Genome Sequencing Center for Infectious Disease"/>
            <person name="Wu L."/>
            <person name="Ma J."/>
        </authorList>
    </citation>
    <scope>NUCLEOTIDE SEQUENCE [LARGE SCALE GENOMIC DNA]</scope>
    <source>
        <strain evidence="3">JCM 3106</strain>
    </source>
</reference>
<keyword evidence="1" id="KW-0812">Transmembrane</keyword>
<gene>
    <name evidence="2" type="ORF">GCM10017559_70200</name>
</gene>
<dbReference type="EMBL" id="BAAAWD010000019">
    <property type="protein sequence ID" value="GAA3032844.1"/>
    <property type="molecule type" value="Genomic_DNA"/>
</dbReference>
<keyword evidence="1" id="KW-1133">Transmembrane helix</keyword>
<feature type="transmembrane region" description="Helical" evidence="1">
    <location>
        <begin position="6"/>
        <end position="30"/>
    </location>
</feature>
<protein>
    <recommendedName>
        <fullName evidence="4">Secreted protein</fullName>
    </recommendedName>
</protein>
<organism evidence="2 3">
    <name type="scientific">Streptosporangium longisporum</name>
    <dbReference type="NCBI Taxonomy" id="46187"/>
    <lineage>
        <taxon>Bacteria</taxon>
        <taxon>Bacillati</taxon>
        <taxon>Actinomycetota</taxon>
        <taxon>Actinomycetes</taxon>
        <taxon>Streptosporangiales</taxon>
        <taxon>Streptosporangiaceae</taxon>
        <taxon>Streptosporangium</taxon>
    </lineage>
</organism>
<dbReference type="RefSeq" id="WP_344904200.1">
    <property type="nucleotide sequence ID" value="NZ_BAAAWD010000019.1"/>
</dbReference>
<keyword evidence="1" id="KW-0472">Membrane</keyword>
<dbReference type="Proteomes" id="UP001499930">
    <property type="component" value="Unassembled WGS sequence"/>
</dbReference>